<name>A0AC58S5Y8_TOBAC</name>
<protein>
    <submittedName>
        <fullName evidence="2">Uncharacterized protein LOC142165824</fullName>
    </submittedName>
</protein>
<dbReference type="Proteomes" id="UP000790787">
    <property type="component" value="Chromosome 11"/>
</dbReference>
<reference evidence="2" key="2">
    <citation type="submission" date="2025-08" db="UniProtKB">
        <authorList>
            <consortium name="RefSeq"/>
        </authorList>
    </citation>
    <scope>IDENTIFICATION</scope>
    <source>
        <tissue evidence="2">Leaf</tissue>
    </source>
</reference>
<evidence type="ECO:0000313" key="1">
    <source>
        <dbReference type="Proteomes" id="UP000790787"/>
    </source>
</evidence>
<accession>A0AC58S5Y8</accession>
<gene>
    <name evidence="2" type="primary">LOC142165824</name>
</gene>
<dbReference type="RefSeq" id="XP_075080304.1">
    <property type="nucleotide sequence ID" value="XM_075224203.1"/>
</dbReference>
<sequence length="953" mass="109322">MTGKFYHSCWDIIGDDLYDIVRDFFNGHELPKYVTHTNLVLLPKKKEVTTFSDLRPISLSNFSNKVISRVVHERLVKFLPILISEEQSGFVKGRNIVENILLTQEIVTDIRLRTKAGPNVILKLDMTKAYDRLSWLFLTKVLRKMGFTERLIGIVFGLVSNNWYSILINGQAHGFFKSSRGVKQGDPVSPTLFILAAEALSRGLNALHTNLYFCGFGMPKWSPKINHLAYADDMIIFSSSDETSLMLIIQVLNAYEVASGQLVNKTKSAVYLHYLTDMEVVSKVERITGIHRNDFPIIYLGCPIFYARRKLEYYQPLITKVMDKLQSWQAVNPPNYVINRLHKLFAQFFWSSSVGGTSRHWASWNTLCMPVEEGGIGFKSLHDVAKTLFSKLWWNFRTKPSLWSSFVCQKYCKKMNSVIVPWKRGSHIWRKMLECRDLIEHQIFWQTKRGSSLFWFENWTGLGALYFLVPQDFGIDETVHNVHDVTLDGEWDVDRLFEMLPQDISVHILEKVKPPSPQQVLDMPCWMLETRGYFSVKSAWDYTRRRDEPRTAYRMIWATACHQNVGVMYSQTRNLFTTVFRSETAKTTWKYFLSRAGIAVEELTLHQVITKCWTANVCLRLKPGMQALPSCVVWELWKRRNSMKYGDAVTTSRVIYQVSSNLQALVKVRKPGMDMVPHKWHYLLAMMENFTPKLKVTKVMWEFPSAGWLKFNTDGASRGNPGRSSIGFCIRNENGDIVKSVGKEIEETTNTVAEAKAMVEALRWTGDKKQREKEEHSIQWEDIKAGAKGFKEKWNGSILPCVLWRTCDSPQNGGMEKHDGHVKFLTQIDANSFGVCTSMLGNFEDLQVYNCLMLEDEGHSRTGQTSGTNISMRVGNIRQTNCSTKAGSSRSTDSILKRSSRGYQKLMLERAFQAKDCSKRGATFALGYYFKAFAHWDILQSMLLVTDAAGARC</sequence>
<organism evidence="1 2">
    <name type="scientific">Nicotiana tabacum</name>
    <name type="common">Common tobacco</name>
    <dbReference type="NCBI Taxonomy" id="4097"/>
    <lineage>
        <taxon>Eukaryota</taxon>
        <taxon>Viridiplantae</taxon>
        <taxon>Streptophyta</taxon>
        <taxon>Embryophyta</taxon>
        <taxon>Tracheophyta</taxon>
        <taxon>Spermatophyta</taxon>
        <taxon>Magnoliopsida</taxon>
        <taxon>eudicotyledons</taxon>
        <taxon>Gunneridae</taxon>
        <taxon>Pentapetalae</taxon>
        <taxon>asterids</taxon>
        <taxon>lamiids</taxon>
        <taxon>Solanales</taxon>
        <taxon>Solanaceae</taxon>
        <taxon>Nicotianoideae</taxon>
        <taxon>Nicotianeae</taxon>
        <taxon>Nicotiana</taxon>
    </lineage>
</organism>
<evidence type="ECO:0000313" key="2">
    <source>
        <dbReference type="RefSeq" id="XP_075080304.1"/>
    </source>
</evidence>
<keyword evidence="1" id="KW-1185">Reference proteome</keyword>
<proteinExistence type="predicted"/>
<reference evidence="1" key="1">
    <citation type="journal article" date="2014" name="Nat. Commun.">
        <title>The tobacco genome sequence and its comparison with those of tomato and potato.</title>
        <authorList>
            <person name="Sierro N."/>
            <person name="Battey J.N."/>
            <person name="Ouadi S."/>
            <person name="Bakaher N."/>
            <person name="Bovet L."/>
            <person name="Willig A."/>
            <person name="Goepfert S."/>
            <person name="Peitsch M.C."/>
            <person name="Ivanov N.V."/>
        </authorList>
    </citation>
    <scope>NUCLEOTIDE SEQUENCE [LARGE SCALE GENOMIC DNA]</scope>
</reference>